<proteinExistence type="inferred from homology"/>
<keyword evidence="6" id="KW-1185">Reference proteome</keyword>
<dbReference type="PANTHER" id="PTHR47955">
    <property type="entry name" value="CYTOCHROME P450 FAMILY 71 PROTEIN"/>
    <property type="match status" value="1"/>
</dbReference>
<keyword evidence="4" id="KW-0812">Transmembrane</keyword>
<dbReference type="InterPro" id="IPR036396">
    <property type="entry name" value="Cyt_P450_sf"/>
</dbReference>
<dbReference type="GO" id="GO:0016705">
    <property type="term" value="F:oxidoreductase activity, acting on paired donors, with incorporation or reduction of molecular oxygen"/>
    <property type="evidence" value="ECO:0007669"/>
    <property type="project" value="InterPro"/>
</dbReference>
<evidence type="ECO:0000256" key="2">
    <source>
        <dbReference type="ARBA" id="ARBA00022723"/>
    </source>
</evidence>
<dbReference type="Gene3D" id="1.10.630.10">
    <property type="entry name" value="Cytochrome P450"/>
    <property type="match status" value="1"/>
</dbReference>
<dbReference type="SUPFAM" id="SSF48264">
    <property type="entry name" value="Cytochrome P450"/>
    <property type="match status" value="1"/>
</dbReference>
<evidence type="ECO:0000313" key="5">
    <source>
        <dbReference type="EMBL" id="GAU46734.1"/>
    </source>
</evidence>
<dbReference type="InterPro" id="IPR001128">
    <property type="entry name" value="Cyt_P450"/>
</dbReference>
<keyword evidence="3" id="KW-0408">Iron</keyword>
<comment type="similarity">
    <text evidence="1">Belongs to the cytochrome P450 family.</text>
</comment>
<protein>
    <recommendedName>
        <fullName evidence="7">Cytochrome P450</fullName>
    </recommendedName>
</protein>
<dbReference type="EMBL" id="DF974245">
    <property type="protein sequence ID" value="GAU46734.1"/>
    <property type="molecule type" value="Genomic_DNA"/>
</dbReference>
<keyword evidence="2" id="KW-0479">Metal-binding</keyword>
<dbReference type="GO" id="GO:0005506">
    <property type="term" value="F:iron ion binding"/>
    <property type="evidence" value="ECO:0007669"/>
    <property type="project" value="InterPro"/>
</dbReference>
<evidence type="ECO:0008006" key="7">
    <source>
        <dbReference type="Google" id="ProtNLM"/>
    </source>
</evidence>
<evidence type="ECO:0000256" key="4">
    <source>
        <dbReference type="SAM" id="Phobius"/>
    </source>
</evidence>
<accession>A0A2Z6NR53</accession>
<dbReference type="PANTHER" id="PTHR47955:SF15">
    <property type="entry name" value="CYTOCHROME P450 71A2-LIKE"/>
    <property type="match status" value="1"/>
</dbReference>
<reference evidence="6" key="1">
    <citation type="journal article" date="2017" name="Front. Plant Sci.">
        <title>Climate Clever Clovers: New Paradigm to Reduce the Environmental Footprint of Ruminants by Breeding Low Methanogenic Forages Utilizing Haplotype Variation.</title>
        <authorList>
            <person name="Kaur P."/>
            <person name="Appels R."/>
            <person name="Bayer P.E."/>
            <person name="Keeble-Gagnere G."/>
            <person name="Wang J."/>
            <person name="Hirakawa H."/>
            <person name="Shirasawa K."/>
            <person name="Vercoe P."/>
            <person name="Stefanova K."/>
            <person name="Durmic Z."/>
            <person name="Nichols P."/>
            <person name="Revell C."/>
            <person name="Isobe S.N."/>
            <person name="Edwards D."/>
            <person name="Erskine W."/>
        </authorList>
    </citation>
    <scope>NUCLEOTIDE SEQUENCE [LARGE SCALE GENOMIC DNA]</scope>
    <source>
        <strain evidence="6">cv. Daliak</strain>
    </source>
</reference>
<feature type="transmembrane region" description="Helical" evidence="4">
    <location>
        <begin position="121"/>
        <end position="140"/>
    </location>
</feature>
<dbReference type="OrthoDB" id="1431964at2759"/>
<dbReference type="AlphaFoldDB" id="A0A2Z6NR53"/>
<dbReference type="GO" id="GO:0020037">
    <property type="term" value="F:heme binding"/>
    <property type="evidence" value="ECO:0007669"/>
    <property type="project" value="InterPro"/>
</dbReference>
<organism evidence="5 6">
    <name type="scientific">Trifolium subterraneum</name>
    <name type="common">Subterranean clover</name>
    <dbReference type="NCBI Taxonomy" id="3900"/>
    <lineage>
        <taxon>Eukaryota</taxon>
        <taxon>Viridiplantae</taxon>
        <taxon>Streptophyta</taxon>
        <taxon>Embryophyta</taxon>
        <taxon>Tracheophyta</taxon>
        <taxon>Spermatophyta</taxon>
        <taxon>Magnoliopsida</taxon>
        <taxon>eudicotyledons</taxon>
        <taxon>Gunneridae</taxon>
        <taxon>Pentapetalae</taxon>
        <taxon>rosids</taxon>
        <taxon>fabids</taxon>
        <taxon>Fabales</taxon>
        <taxon>Fabaceae</taxon>
        <taxon>Papilionoideae</taxon>
        <taxon>50 kb inversion clade</taxon>
        <taxon>NPAAA clade</taxon>
        <taxon>Hologalegina</taxon>
        <taxon>IRL clade</taxon>
        <taxon>Trifolieae</taxon>
        <taxon>Trifolium</taxon>
    </lineage>
</organism>
<keyword evidence="4" id="KW-1133">Transmembrane helix</keyword>
<gene>
    <name evidence="5" type="ORF">TSUD_185940</name>
</gene>
<name>A0A2Z6NR53_TRISU</name>
<evidence type="ECO:0000313" key="6">
    <source>
        <dbReference type="Proteomes" id="UP000242715"/>
    </source>
</evidence>
<sequence length="141" mass="16034">MLISTINNIVCKCALGRKYGEASVGNFKELARKVMIYLTTFVVGDYFPSLSWIDVLSGKIGKIKDTFQALDGFFDQVIEERLALKKMENNQLKKKVFVDILLQLQEDGMLGFEFSNNDIKGLLMVFSLLSLSFCFIYNFTS</sequence>
<dbReference type="Proteomes" id="UP000242715">
    <property type="component" value="Unassembled WGS sequence"/>
</dbReference>
<evidence type="ECO:0000256" key="3">
    <source>
        <dbReference type="ARBA" id="ARBA00023004"/>
    </source>
</evidence>
<dbReference type="Pfam" id="PF00067">
    <property type="entry name" value="p450"/>
    <property type="match status" value="1"/>
</dbReference>
<keyword evidence="4" id="KW-0472">Membrane</keyword>
<dbReference type="GO" id="GO:0004497">
    <property type="term" value="F:monooxygenase activity"/>
    <property type="evidence" value="ECO:0007669"/>
    <property type="project" value="InterPro"/>
</dbReference>
<evidence type="ECO:0000256" key="1">
    <source>
        <dbReference type="ARBA" id="ARBA00010617"/>
    </source>
</evidence>